<dbReference type="PANTHER" id="PTHR36157:SF2">
    <property type="entry name" value="DOMAIN OF UNKNOWN FUNCTION DX DOMAIN-CONTAINING PROTEIN"/>
    <property type="match status" value="1"/>
</dbReference>
<dbReference type="Proteomes" id="UP000483820">
    <property type="component" value="Chromosome I"/>
</dbReference>
<dbReference type="Pfam" id="PF01666">
    <property type="entry name" value="DX"/>
    <property type="match status" value="1"/>
</dbReference>
<dbReference type="CTD" id="9817956"/>
<dbReference type="KEGG" id="crq:GCK72_001723"/>
<dbReference type="AlphaFoldDB" id="A0A6A5HT42"/>
<keyword evidence="2" id="KW-0732">Signal</keyword>
<feature type="domain" description="Domain of unknown function DX" evidence="3">
    <location>
        <begin position="546"/>
        <end position="621"/>
    </location>
</feature>
<accession>A0A6A5HT42</accession>
<feature type="transmembrane region" description="Helical" evidence="1">
    <location>
        <begin position="630"/>
        <end position="651"/>
    </location>
</feature>
<dbReference type="GeneID" id="9817956"/>
<evidence type="ECO:0000313" key="5">
    <source>
        <dbReference type="Proteomes" id="UP000483820"/>
    </source>
</evidence>
<dbReference type="EMBL" id="WUAV01000001">
    <property type="protein sequence ID" value="KAF1769906.1"/>
    <property type="molecule type" value="Genomic_DNA"/>
</dbReference>
<dbReference type="PANTHER" id="PTHR36157">
    <property type="entry name" value="PROTEIN CBG12671-RELATED"/>
    <property type="match status" value="1"/>
</dbReference>
<evidence type="ECO:0000259" key="3">
    <source>
        <dbReference type="Pfam" id="PF01666"/>
    </source>
</evidence>
<keyword evidence="1" id="KW-1133">Transmembrane helix</keyword>
<feature type="chain" id="PRO_5025343907" description="Domain of unknown function DX domain-containing protein" evidence="2">
    <location>
        <begin position="18"/>
        <end position="667"/>
    </location>
</feature>
<evidence type="ECO:0000256" key="2">
    <source>
        <dbReference type="SAM" id="SignalP"/>
    </source>
</evidence>
<sequence length="667" mass="76491">MDFLFVIFSLSLLFVNAICEQKDRRCPDKNYPKNACSVLDDCEIGEFCYRDIPMSSNETKNMYGCCKTRCVGTDMPHGWKYEEESQSMISYCSNLTGLFYLDKVDIDPNLTKEAYGCCPLPISDFVYGKMSGVLVNRTEALPSGWSLLETGEVTGLKKCCTINDCSSNEYCGRVRNPGNLKLVDETSQNCTAKSQRFDETDRFLRFCYKYPNISYDHIGITQRQKDFNLKDLQLCKTSKDCWNNTHFCRHPKEGDVGVCVPIIGNLIQSSGAKEAFLVNKKNGCESVDECDELGIKWFSYQCEKPVSNRSQTGNICVGYEILCSETALFQHGKNFGCQNDHDCARNHSNDDSHFPICVQNPFEKRESACCYEMKSCQYDLDLKPYGVSPLNKQMCSDDRDCQELADDMMTNQVSGKKRVFWGRCMEELENHLGKCCIADVSTLCSVGKSLFPVQKCSNHSECGWNPFFEGRTSWCGDEGYCCEDHEGERSWMCPDGKSIRLEQPKCDSKDGEWCEGRAGSCLMNRCCPMVKPEGKVIRVWAETPWYYSNLSCTDTFDLPDDMDMIYCDPKRKVVTRMTRGDSWFASIIAIQNMYCSSNKNCTEISDSLVCVREVNNLQRCHTYYDRYTKWYLFIFPTTLLALSSFMFSYFWRHDLKHVIESQTEVIR</sequence>
<dbReference type="InterPro" id="IPR002593">
    <property type="entry name" value="DX"/>
</dbReference>
<proteinExistence type="predicted"/>
<organism evidence="4 5">
    <name type="scientific">Caenorhabditis remanei</name>
    <name type="common">Caenorhabditis vulgaris</name>
    <dbReference type="NCBI Taxonomy" id="31234"/>
    <lineage>
        <taxon>Eukaryota</taxon>
        <taxon>Metazoa</taxon>
        <taxon>Ecdysozoa</taxon>
        <taxon>Nematoda</taxon>
        <taxon>Chromadorea</taxon>
        <taxon>Rhabditida</taxon>
        <taxon>Rhabditina</taxon>
        <taxon>Rhabditomorpha</taxon>
        <taxon>Rhabditoidea</taxon>
        <taxon>Rhabditidae</taxon>
        <taxon>Peloderinae</taxon>
        <taxon>Caenorhabditis</taxon>
    </lineage>
</organism>
<name>A0A6A5HT42_CAERE</name>
<dbReference type="RefSeq" id="XP_053591738.1">
    <property type="nucleotide sequence ID" value="XM_053723093.1"/>
</dbReference>
<evidence type="ECO:0000256" key="1">
    <source>
        <dbReference type="SAM" id="Phobius"/>
    </source>
</evidence>
<comment type="caution">
    <text evidence="4">The sequence shown here is derived from an EMBL/GenBank/DDBJ whole genome shotgun (WGS) entry which is preliminary data.</text>
</comment>
<keyword evidence="1" id="KW-0472">Membrane</keyword>
<evidence type="ECO:0000313" key="4">
    <source>
        <dbReference type="EMBL" id="KAF1769906.1"/>
    </source>
</evidence>
<keyword evidence="1" id="KW-0812">Transmembrane</keyword>
<protein>
    <recommendedName>
        <fullName evidence="3">Domain of unknown function DX domain-containing protein</fullName>
    </recommendedName>
</protein>
<feature type="signal peptide" evidence="2">
    <location>
        <begin position="1"/>
        <end position="17"/>
    </location>
</feature>
<gene>
    <name evidence="4" type="ORF">GCK72_001723</name>
</gene>
<reference evidence="4 5" key="1">
    <citation type="submission" date="2019-12" db="EMBL/GenBank/DDBJ databases">
        <title>Chromosome-level assembly of the Caenorhabditis remanei genome.</title>
        <authorList>
            <person name="Teterina A.A."/>
            <person name="Willis J.H."/>
            <person name="Phillips P.C."/>
        </authorList>
    </citation>
    <scope>NUCLEOTIDE SEQUENCE [LARGE SCALE GENOMIC DNA]</scope>
    <source>
        <strain evidence="4 5">PX506</strain>
        <tissue evidence="4">Whole organism</tissue>
    </source>
</reference>